<dbReference type="EMBL" id="UXUI01010715">
    <property type="protein sequence ID" value="VDD95553.1"/>
    <property type="molecule type" value="Genomic_DNA"/>
</dbReference>
<dbReference type="InterPro" id="IPR029787">
    <property type="entry name" value="Nucleotide_cyclase"/>
</dbReference>
<dbReference type="WBParaSite" id="EVEC_0001097901-mRNA-1">
    <property type="protein sequence ID" value="EVEC_0001097901-mRNA-1"/>
    <property type="gene ID" value="EVEC_0001097901"/>
</dbReference>
<evidence type="ECO:0000313" key="5">
    <source>
        <dbReference type="WBParaSite" id="EVEC_0001097901-mRNA-1"/>
    </source>
</evidence>
<name>A0A0N4VJF8_ENTVE</name>
<dbReference type="GO" id="GO:0016829">
    <property type="term" value="F:lyase activity"/>
    <property type="evidence" value="ECO:0007669"/>
    <property type="project" value="UniProtKB-KW"/>
</dbReference>
<evidence type="ECO:0000313" key="4">
    <source>
        <dbReference type="Proteomes" id="UP000274131"/>
    </source>
</evidence>
<evidence type="ECO:0000256" key="2">
    <source>
        <dbReference type="SAM" id="SignalP"/>
    </source>
</evidence>
<feature type="signal peptide" evidence="2">
    <location>
        <begin position="1"/>
        <end position="21"/>
    </location>
</feature>
<dbReference type="OrthoDB" id="5840048at2759"/>
<dbReference type="AlphaFoldDB" id="A0A0N4VJF8"/>
<feature type="chain" id="PRO_5043123021" evidence="2">
    <location>
        <begin position="22"/>
        <end position="83"/>
    </location>
</feature>
<accession>A0A0N4VJF8</accession>
<gene>
    <name evidence="3" type="ORF">EVEC_LOCUS10304</name>
</gene>
<proteinExistence type="predicted"/>
<keyword evidence="4" id="KW-1185">Reference proteome</keyword>
<keyword evidence="2" id="KW-0732">Signal</keyword>
<protein>
    <submittedName>
        <fullName evidence="5">Secreted protein</fullName>
    </submittedName>
</protein>
<dbReference type="Gene3D" id="3.30.70.1230">
    <property type="entry name" value="Nucleotide cyclase"/>
    <property type="match status" value="1"/>
</dbReference>
<organism evidence="5">
    <name type="scientific">Enterobius vermicularis</name>
    <name type="common">Human pinworm</name>
    <dbReference type="NCBI Taxonomy" id="51028"/>
    <lineage>
        <taxon>Eukaryota</taxon>
        <taxon>Metazoa</taxon>
        <taxon>Ecdysozoa</taxon>
        <taxon>Nematoda</taxon>
        <taxon>Chromadorea</taxon>
        <taxon>Rhabditida</taxon>
        <taxon>Spirurina</taxon>
        <taxon>Oxyuridomorpha</taxon>
        <taxon>Oxyuroidea</taxon>
        <taxon>Oxyuridae</taxon>
        <taxon>Enterobius</taxon>
    </lineage>
</organism>
<dbReference type="Proteomes" id="UP000274131">
    <property type="component" value="Unassembled WGS sequence"/>
</dbReference>
<keyword evidence="1" id="KW-0456">Lyase</keyword>
<reference evidence="3 4" key="2">
    <citation type="submission" date="2018-10" db="EMBL/GenBank/DDBJ databases">
        <authorList>
            <consortium name="Pathogen Informatics"/>
        </authorList>
    </citation>
    <scope>NUCLEOTIDE SEQUENCE [LARGE SCALE GENOMIC DNA]</scope>
</reference>
<reference evidence="5" key="1">
    <citation type="submission" date="2017-02" db="UniProtKB">
        <authorList>
            <consortium name="WormBaseParasite"/>
        </authorList>
    </citation>
    <scope>IDENTIFICATION</scope>
</reference>
<evidence type="ECO:0000313" key="3">
    <source>
        <dbReference type="EMBL" id="VDD95553.1"/>
    </source>
</evidence>
<dbReference type="STRING" id="51028.A0A0N4VJF8"/>
<sequence>MYSRVTTTLLLTAVPSHVARAVRQQITKTLPSIYTEHYSQVTVVYGRLVGLEDILSQCSVQDGARLINELQARIDQIVKIWIN</sequence>
<evidence type="ECO:0000256" key="1">
    <source>
        <dbReference type="ARBA" id="ARBA00023239"/>
    </source>
</evidence>